<accession>A0ABN0RPF9</accession>
<reference evidence="1 2" key="1">
    <citation type="journal article" date="2014" name="Genome Announc.">
        <title>Draft Genome Sequence of the Carrageenan-Degrading Bacterium Cellulophaga sp. Strain KL-A, Isolated from Decaying Marine Algae.</title>
        <authorList>
            <person name="Shan D."/>
            <person name="Ying J."/>
            <person name="Li X."/>
            <person name="Gao Z."/>
            <person name="Wei G."/>
            <person name="Shao Z."/>
        </authorList>
    </citation>
    <scope>NUCLEOTIDE SEQUENCE [LARGE SCALE GENOMIC DNA]</scope>
    <source>
        <strain evidence="1 2">KL-A</strain>
    </source>
</reference>
<organism evidence="1 2">
    <name type="scientific">Cellulophaga geojensis KL-A</name>
    <dbReference type="NCBI Taxonomy" id="1328323"/>
    <lineage>
        <taxon>Bacteria</taxon>
        <taxon>Pseudomonadati</taxon>
        <taxon>Bacteroidota</taxon>
        <taxon>Flavobacteriia</taxon>
        <taxon>Flavobacteriales</taxon>
        <taxon>Flavobacteriaceae</taxon>
        <taxon>Cellulophaga</taxon>
    </lineage>
</organism>
<dbReference type="Proteomes" id="UP000019275">
    <property type="component" value="Unassembled WGS sequence"/>
</dbReference>
<evidence type="ECO:0000313" key="2">
    <source>
        <dbReference type="Proteomes" id="UP000019275"/>
    </source>
</evidence>
<gene>
    <name evidence="1" type="ORF">KLA_07941</name>
</gene>
<name>A0ABN0RPF9_9FLAO</name>
<dbReference type="EMBL" id="ARZX01000008">
    <property type="protein sequence ID" value="EWH13714.1"/>
    <property type="molecule type" value="Genomic_DNA"/>
</dbReference>
<keyword evidence="2" id="KW-1185">Reference proteome</keyword>
<proteinExistence type="predicted"/>
<dbReference type="RefSeq" id="WP_013621841.1">
    <property type="nucleotide sequence ID" value="NZ_ARZX01000008.1"/>
</dbReference>
<sequence>MTTNTIKQKLIAQGIYHSDNNIVNKPSVIGYEKKFKLAWMATQLNTFIVATDFKDEKITPELINQHITASFNFTKENYTGWPRGLQSGIGVIAILISNNIDEKAKEYCTKLKSGKKWAGFTVPVIFNPDTNEVYQFQKNPMWGRIYYPHFKKIINSLK</sequence>
<evidence type="ECO:0000313" key="1">
    <source>
        <dbReference type="EMBL" id="EWH13714.1"/>
    </source>
</evidence>
<protein>
    <submittedName>
        <fullName evidence="1">Uncharacterized protein</fullName>
    </submittedName>
</protein>
<comment type="caution">
    <text evidence="1">The sequence shown here is derived from an EMBL/GenBank/DDBJ whole genome shotgun (WGS) entry which is preliminary data.</text>
</comment>